<dbReference type="GO" id="GO:0005829">
    <property type="term" value="C:cytosol"/>
    <property type="evidence" value="ECO:0007669"/>
    <property type="project" value="TreeGrafter"/>
</dbReference>
<evidence type="ECO:0000256" key="1">
    <source>
        <dbReference type="ARBA" id="ARBA00022490"/>
    </source>
</evidence>
<evidence type="ECO:0000256" key="4">
    <source>
        <dbReference type="ARBA" id="ARBA00022679"/>
    </source>
</evidence>
<keyword evidence="4 6" id="KW-0808">Transferase</keyword>
<gene>
    <name evidence="6 7" type="primary">rsmG</name>
    <name evidence="7" type="ORF">I8752_17340</name>
</gene>
<dbReference type="EMBL" id="JAECZA010000082">
    <property type="protein sequence ID" value="MBH8574755.1"/>
    <property type="molecule type" value="Genomic_DNA"/>
</dbReference>
<evidence type="ECO:0000256" key="3">
    <source>
        <dbReference type="ARBA" id="ARBA00022603"/>
    </source>
</evidence>
<dbReference type="NCBIfam" id="TIGR00138">
    <property type="entry name" value="rsmG_gidB"/>
    <property type="match status" value="1"/>
</dbReference>
<dbReference type="HAMAP" id="MF_00074">
    <property type="entry name" value="16SrRNA_methyltr_G"/>
    <property type="match status" value="1"/>
</dbReference>
<comment type="function">
    <text evidence="6">Specifically methylates the N7 position of a guanine in 16S rRNA.</text>
</comment>
<protein>
    <recommendedName>
        <fullName evidence="6">Ribosomal RNA small subunit methyltransferase G</fullName>
        <ecNumber evidence="6">2.1.1.-</ecNumber>
    </recommendedName>
    <alternativeName>
        <fullName evidence="6">16S rRNA 7-methylguanosine methyltransferase</fullName>
        <shortName evidence="6">16S rRNA m7G methyltransferase</shortName>
    </alternativeName>
</protein>
<feature type="binding site" evidence="6">
    <location>
        <begin position="112"/>
        <end position="114"/>
    </location>
    <ligand>
        <name>S-adenosyl-L-methionine</name>
        <dbReference type="ChEBI" id="CHEBI:59789"/>
    </ligand>
</feature>
<dbReference type="CDD" id="cd02440">
    <property type="entry name" value="AdoMet_MTases"/>
    <property type="match status" value="1"/>
</dbReference>
<organism evidence="7 8">
    <name type="scientific">Dendronalium phyllosphericum CENA369</name>
    <dbReference type="NCBI Taxonomy" id="1725256"/>
    <lineage>
        <taxon>Bacteria</taxon>
        <taxon>Bacillati</taxon>
        <taxon>Cyanobacteriota</taxon>
        <taxon>Cyanophyceae</taxon>
        <taxon>Nostocales</taxon>
        <taxon>Nostocaceae</taxon>
        <taxon>Dendronalium</taxon>
        <taxon>Dendronalium phyllosphericum</taxon>
    </lineage>
</organism>
<feature type="binding site" evidence="6">
    <location>
        <position position="94"/>
    </location>
    <ligand>
        <name>S-adenosyl-L-methionine</name>
        <dbReference type="ChEBI" id="CHEBI:59789"/>
    </ligand>
</feature>
<evidence type="ECO:0000256" key="6">
    <source>
        <dbReference type="HAMAP-Rule" id="MF_00074"/>
    </source>
</evidence>
<sequence>MTNSPTSLLPEMAQIWQETLNWQPSSQQQVQFQQLYELILEGNRQLNLTRIIDPQEFWEKHLWDSLRGIVPQGQFIPSVQEGASAIDIGTGAGFPGIPVIIAAPNCEITLMDSTRKKITFIEKILTELALTNAKTIVGRAEEIGQQSRYRQTYDLAFIRAVGPASVCAEYALPLLKQGGLAVIYRGNWTQEETTSLQNAVTQLGGIIESIESFTTPISASIRHCLYLRKVETTPAKFPRSAGIPTQKPLG</sequence>
<keyword evidence="8" id="KW-1185">Reference proteome</keyword>
<dbReference type="InterPro" id="IPR029063">
    <property type="entry name" value="SAM-dependent_MTases_sf"/>
</dbReference>
<dbReference type="FunFam" id="3.40.50.150:FF:000041">
    <property type="entry name" value="Ribosomal RNA small subunit methyltransferase G"/>
    <property type="match status" value="1"/>
</dbReference>
<comment type="subcellular location">
    <subcellularLocation>
        <location evidence="6">Cytoplasm</location>
    </subcellularLocation>
</comment>
<dbReference type="Pfam" id="PF02527">
    <property type="entry name" value="GidB"/>
    <property type="match status" value="1"/>
</dbReference>
<dbReference type="Gene3D" id="3.40.50.150">
    <property type="entry name" value="Vaccinia Virus protein VP39"/>
    <property type="match status" value="1"/>
</dbReference>
<keyword evidence="3 6" id="KW-0489">Methyltransferase</keyword>
<dbReference type="AlphaFoldDB" id="A0A8J7I2K6"/>
<evidence type="ECO:0000313" key="7">
    <source>
        <dbReference type="EMBL" id="MBH8574755.1"/>
    </source>
</evidence>
<keyword evidence="2 6" id="KW-0698">rRNA processing</keyword>
<dbReference type="PIRSF" id="PIRSF003078">
    <property type="entry name" value="GidB"/>
    <property type="match status" value="1"/>
</dbReference>
<dbReference type="PANTHER" id="PTHR31760:SF0">
    <property type="entry name" value="S-ADENOSYL-L-METHIONINE-DEPENDENT METHYLTRANSFERASES SUPERFAMILY PROTEIN"/>
    <property type="match status" value="1"/>
</dbReference>
<keyword evidence="5 6" id="KW-0949">S-adenosyl-L-methionine</keyword>
<evidence type="ECO:0000313" key="8">
    <source>
        <dbReference type="Proteomes" id="UP000662314"/>
    </source>
</evidence>
<reference evidence="7 8" key="1">
    <citation type="journal article" date="2021" name="Int. J. Syst. Evol. Microbiol.">
        <title>Amazonocrinis nigriterrae gen. nov., sp. nov., Atlanticothrix silvestris gen. nov., sp. nov. and Dendronalium phyllosphericum gen. nov., sp. nov., nostocacean cyanobacteria from Brazilian environments.</title>
        <authorList>
            <person name="Alvarenga D.O."/>
            <person name="Andreote A.P.D."/>
            <person name="Branco L.H.Z."/>
            <person name="Delbaje E."/>
            <person name="Cruz R.B."/>
            <person name="Varani A.M."/>
            <person name="Fiore M.F."/>
        </authorList>
    </citation>
    <scope>NUCLEOTIDE SEQUENCE [LARGE SCALE GENOMIC DNA]</scope>
    <source>
        <strain evidence="7 8">CENA369</strain>
    </source>
</reference>
<dbReference type="PANTHER" id="PTHR31760">
    <property type="entry name" value="S-ADENOSYL-L-METHIONINE-DEPENDENT METHYLTRANSFERASES SUPERFAMILY PROTEIN"/>
    <property type="match status" value="1"/>
</dbReference>
<feature type="binding site" evidence="6">
    <location>
        <begin position="140"/>
        <end position="141"/>
    </location>
    <ligand>
        <name>S-adenosyl-L-methionine</name>
        <dbReference type="ChEBI" id="CHEBI:59789"/>
    </ligand>
</feature>
<feature type="binding site" evidence="6">
    <location>
        <position position="159"/>
    </location>
    <ligand>
        <name>S-adenosyl-L-methionine</name>
        <dbReference type="ChEBI" id="CHEBI:59789"/>
    </ligand>
</feature>
<dbReference type="Proteomes" id="UP000662314">
    <property type="component" value="Unassembled WGS sequence"/>
</dbReference>
<comment type="similarity">
    <text evidence="6">Belongs to the methyltransferase superfamily. RNA methyltransferase RsmG family.</text>
</comment>
<keyword evidence="1 6" id="KW-0963">Cytoplasm</keyword>
<accession>A0A8J7I2K6</accession>
<evidence type="ECO:0000256" key="5">
    <source>
        <dbReference type="ARBA" id="ARBA00022691"/>
    </source>
</evidence>
<feature type="binding site" evidence="6">
    <location>
        <position position="89"/>
    </location>
    <ligand>
        <name>S-adenosyl-L-methionine</name>
        <dbReference type="ChEBI" id="CHEBI:59789"/>
    </ligand>
</feature>
<dbReference type="SUPFAM" id="SSF53335">
    <property type="entry name" value="S-adenosyl-L-methionine-dependent methyltransferases"/>
    <property type="match status" value="1"/>
</dbReference>
<dbReference type="EC" id="2.1.1.-" evidence="6"/>
<evidence type="ECO:0000256" key="2">
    <source>
        <dbReference type="ARBA" id="ARBA00022552"/>
    </source>
</evidence>
<proteinExistence type="inferred from homology"/>
<name>A0A8J7I2K6_9NOST</name>
<comment type="caution">
    <text evidence="7">The sequence shown here is derived from an EMBL/GenBank/DDBJ whole genome shotgun (WGS) entry which is preliminary data.</text>
</comment>
<dbReference type="InterPro" id="IPR003682">
    <property type="entry name" value="rRNA_ssu_MeTfrase_G"/>
</dbReference>
<dbReference type="GO" id="GO:0070043">
    <property type="term" value="F:rRNA (guanine-N7-)-methyltransferase activity"/>
    <property type="evidence" value="ECO:0007669"/>
    <property type="project" value="UniProtKB-UniRule"/>
</dbReference>
<dbReference type="RefSeq" id="WP_214433560.1">
    <property type="nucleotide sequence ID" value="NZ_CAWPUQ010000320.1"/>
</dbReference>